<sequence length="103" mass="11290">MDYATFVFGWLHLQMALANSLHKQFFGTTGGRGLKQAFELLNKKQLNTPRTQGPFHHDVVEAISTVLEAHILRGLAPELKDLAAELVQTGASGAAMDDYLVLP</sequence>
<comment type="caution">
    <text evidence="2">The sequence shown here is derived from an EMBL/GenBank/DDBJ whole genome shotgun (WGS) entry which is preliminary data.</text>
</comment>
<feature type="domain" description="DUF6589" evidence="1">
    <location>
        <begin position="1"/>
        <end position="77"/>
    </location>
</feature>
<protein>
    <recommendedName>
        <fullName evidence="1">DUF6589 domain-containing protein</fullName>
    </recommendedName>
</protein>
<dbReference type="Proteomes" id="UP000298030">
    <property type="component" value="Unassembled WGS sequence"/>
</dbReference>
<organism evidence="2 3">
    <name type="scientific">Coprinellus micaceus</name>
    <name type="common">Glistening ink-cap mushroom</name>
    <name type="synonym">Coprinus micaceus</name>
    <dbReference type="NCBI Taxonomy" id="71717"/>
    <lineage>
        <taxon>Eukaryota</taxon>
        <taxon>Fungi</taxon>
        <taxon>Dikarya</taxon>
        <taxon>Basidiomycota</taxon>
        <taxon>Agaricomycotina</taxon>
        <taxon>Agaricomycetes</taxon>
        <taxon>Agaricomycetidae</taxon>
        <taxon>Agaricales</taxon>
        <taxon>Agaricineae</taxon>
        <taxon>Psathyrellaceae</taxon>
        <taxon>Coprinellus</taxon>
    </lineage>
</organism>
<dbReference type="InterPro" id="IPR046496">
    <property type="entry name" value="DUF6589"/>
</dbReference>
<dbReference type="AlphaFoldDB" id="A0A4Y7T1Z0"/>
<evidence type="ECO:0000259" key="1">
    <source>
        <dbReference type="Pfam" id="PF20231"/>
    </source>
</evidence>
<reference evidence="2 3" key="1">
    <citation type="journal article" date="2019" name="Nat. Ecol. Evol.">
        <title>Megaphylogeny resolves global patterns of mushroom evolution.</title>
        <authorList>
            <person name="Varga T."/>
            <person name="Krizsan K."/>
            <person name="Foldi C."/>
            <person name="Dima B."/>
            <person name="Sanchez-Garcia M."/>
            <person name="Sanchez-Ramirez S."/>
            <person name="Szollosi G.J."/>
            <person name="Szarkandi J.G."/>
            <person name="Papp V."/>
            <person name="Albert L."/>
            <person name="Andreopoulos W."/>
            <person name="Angelini C."/>
            <person name="Antonin V."/>
            <person name="Barry K.W."/>
            <person name="Bougher N.L."/>
            <person name="Buchanan P."/>
            <person name="Buyck B."/>
            <person name="Bense V."/>
            <person name="Catcheside P."/>
            <person name="Chovatia M."/>
            <person name="Cooper J."/>
            <person name="Damon W."/>
            <person name="Desjardin D."/>
            <person name="Finy P."/>
            <person name="Geml J."/>
            <person name="Haridas S."/>
            <person name="Hughes K."/>
            <person name="Justo A."/>
            <person name="Karasinski D."/>
            <person name="Kautmanova I."/>
            <person name="Kiss B."/>
            <person name="Kocsube S."/>
            <person name="Kotiranta H."/>
            <person name="LaButti K.M."/>
            <person name="Lechner B.E."/>
            <person name="Liimatainen K."/>
            <person name="Lipzen A."/>
            <person name="Lukacs Z."/>
            <person name="Mihaltcheva S."/>
            <person name="Morgado L.N."/>
            <person name="Niskanen T."/>
            <person name="Noordeloos M.E."/>
            <person name="Ohm R.A."/>
            <person name="Ortiz-Santana B."/>
            <person name="Ovrebo C."/>
            <person name="Racz N."/>
            <person name="Riley R."/>
            <person name="Savchenko A."/>
            <person name="Shiryaev A."/>
            <person name="Soop K."/>
            <person name="Spirin V."/>
            <person name="Szebenyi C."/>
            <person name="Tomsovsky M."/>
            <person name="Tulloss R.E."/>
            <person name="Uehling J."/>
            <person name="Grigoriev I.V."/>
            <person name="Vagvolgyi C."/>
            <person name="Papp T."/>
            <person name="Martin F.M."/>
            <person name="Miettinen O."/>
            <person name="Hibbett D.S."/>
            <person name="Nagy L.G."/>
        </authorList>
    </citation>
    <scope>NUCLEOTIDE SEQUENCE [LARGE SCALE GENOMIC DNA]</scope>
    <source>
        <strain evidence="2 3">FP101781</strain>
    </source>
</reference>
<evidence type="ECO:0000313" key="3">
    <source>
        <dbReference type="Proteomes" id="UP000298030"/>
    </source>
</evidence>
<dbReference type="EMBL" id="QPFP01000036">
    <property type="protein sequence ID" value="TEB27984.1"/>
    <property type="molecule type" value="Genomic_DNA"/>
</dbReference>
<accession>A0A4Y7T1Z0</accession>
<gene>
    <name evidence="2" type="ORF">FA13DRAFT_1712249</name>
</gene>
<name>A0A4Y7T1Z0_COPMI</name>
<proteinExistence type="predicted"/>
<keyword evidence="3" id="KW-1185">Reference proteome</keyword>
<dbReference type="STRING" id="71717.A0A4Y7T1Z0"/>
<evidence type="ECO:0000313" key="2">
    <source>
        <dbReference type="EMBL" id="TEB27984.1"/>
    </source>
</evidence>
<dbReference type="OrthoDB" id="3251235at2759"/>
<dbReference type="Pfam" id="PF20231">
    <property type="entry name" value="DUF6589"/>
    <property type="match status" value="1"/>
</dbReference>